<accession>A0AAU8KWP7</accession>
<protein>
    <recommendedName>
        <fullName evidence="2">DUF551 domain-containing protein</fullName>
    </recommendedName>
</protein>
<name>A0AAU8KWP7_9VIRU</name>
<dbReference type="EMBL" id="PP841129">
    <property type="protein sequence ID" value="XCN27177.1"/>
    <property type="molecule type" value="Genomic_DNA"/>
</dbReference>
<evidence type="ECO:0008006" key="2">
    <source>
        <dbReference type="Google" id="ProtNLM"/>
    </source>
</evidence>
<sequence>MNKLELAHEWAKSIGAETNLPLDILVDTCFDYAEAMLAENEKRRNKSRPEVLEEWQPDWSQAPSWANWWAMDRDRRCNWHELKPSREESVSEWVVDFRGNGPHHFLASPSFGFDGDWKDSLRKRP</sequence>
<proteinExistence type="predicted"/>
<evidence type="ECO:0000313" key="1">
    <source>
        <dbReference type="EMBL" id="XCN27177.1"/>
    </source>
</evidence>
<reference evidence="1" key="1">
    <citation type="submission" date="2024-05" db="EMBL/GenBank/DDBJ databases">
        <title>Complete Genome Sequences of 14 Acinetobacter baumannii phages isolated in Kenya.</title>
        <authorList>
            <person name="Mwai F."/>
            <person name="Kigen C."/>
            <person name="Makobe C."/>
            <person name="Georges M."/>
            <person name="Mutai I."/>
            <person name="Odoyo E."/>
            <person name="Gachoya M."/>
            <person name="Musila L."/>
        </authorList>
    </citation>
    <scope>NUCLEOTIDE SEQUENCE</scope>
</reference>
<organism evidence="1">
    <name type="scientific">Acinetobacter phage vB_Ab_01_KEN_02</name>
    <dbReference type="NCBI Taxonomy" id="3143012"/>
    <lineage>
        <taxon>Viruses</taxon>
    </lineage>
</organism>
<gene>
    <name evidence="1" type="ORF">BCCGMNBR_CDS0037</name>
</gene>